<organism evidence="2 3">
    <name type="scientific">Penicillium chermesinum</name>
    <dbReference type="NCBI Taxonomy" id="63820"/>
    <lineage>
        <taxon>Eukaryota</taxon>
        <taxon>Fungi</taxon>
        <taxon>Dikarya</taxon>
        <taxon>Ascomycota</taxon>
        <taxon>Pezizomycotina</taxon>
        <taxon>Eurotiomycetes</taxon>
        <taxon>Eurotiomycetidae</taxon>
        <taxon>Eurotiales</taxon>
        <taxon>Aspergillaceae</taxon>
        <taxon>Penicillium</taxon>
    </lineage>
</organism>
<dbReference type="InterPro" id="IPR024222">
    <property type="entry name" value="Ten1_fungal"/>
</dbReference>
<dbReference type="GO" id="GO:1990879">
    <property type="term" value="C:CST complex"/>
    <property type="evidence" value="ECO:0007669"/>
    <property type="project" value="InterPro"/>
</dbReference>
<evidence type="ECO:0000313" key="3">
    <source>
        <dbReference type="Proteomes" id="UP001150941"/>
    </source>
</evidence>
<dbReference type="Pfam" id="PF12658">
    <property type="entry name" value="Ten1"/>
    <property type="match status" value="1"/>
</dbReference>
<evidence type="ECO:0000256" key="1">
    <source>
        <dbReference type="SAM" id="MobiDB-lite"/>
    </source>
</evidence>
<dbReference type="Gene3D" id="2.40.50.140">
    <property type="entry name" value="Nucleic acid-binding proteins"/>
    <property type="match status" value="1"/>
</dbReference>
<name>A0A9W9N888_9EURO</name>
<gene>
    <name evidence="2" type="ORF">N7468_010762</name>
</gene>
<dbReference type="RefSeq" id="XP_058325580.1">
    <property type="nucleotide sequence ID" value="XM_058480057.1"/>
</dbReference>
<evidence type="ECO:0000313" key="2">
    <source>
        <dbReference type="EMBL" id="KAJ5215083.1"/>
    </source>
</evidence>
<dbReference type="Proteomes" id="UP001150941">
    <property type="component" value="Unassembled WGS sequence"/>
</dbReference>
<feature type="compositionally biased region" description="Low complexity" evidence="1">
    <location>
        <begin position="92"/>
        <end position="109"/>
    </location>
</feature>
<dbReference type="AlphaFoldDB" id="A0A9W9N888"/>
<proteinExistence type="predicted"/>
<dbReference type="InterPro" id="IPR012340">
    <property type="entry name" value="NA-bd_OB-fold"/>
</dbReference>
<accession>A0A9W9N888</accession>
<sequence>MENGPRPSTRAFLCDLSELATGSKVRFLGCVRQYNFNEGHLVLEHHYPRNKPQPSSVTVDVNAVLENMNAEQLRVGAWLNIMGYIRDANTSSSFTSSQMDSQSESSQSSPGAMSAGVTPRPVCVEAVMVFSAGAIAVGDYERILRQAQEVEQRINQ</sequence>
<dbReference type="GO" id="GO:0043047">
    <property type="term" value="F:single-stranded telomeric DNA binding"/>
    <property type="evidence" value="ECO:0007669"/>
    <property type="project" value="InterPro"/>
</dbReference>
<protein>
    <recommendedName>
        <fullName evidence="4">CST complex subunit Ten1</fullName>
    </recommendedName>
</protein>
<dbReference type="GeneID" id="83207361"/>
<feature type="region of interest" description="Disordered" evidence="1">
    <location>
        <begin position="92"/>
        <end position="115"/>
    </location>
</feature>
<reference evidence="2" key="2">
    <citation type="journal article" date="2023" name="IMA Fungus">
        <title>Comparative genomic study of the Penicillium genus elucidates a diverse pangenome and 15 lateral gene transfer events.</title>
        <authorList>
            <person name="Petersen C."/>
            <person name="Sorensen T."/>
            <person name="Nielsen M.R."/>
            <person name="Sondergaard T.E."/>
            <person name="Sorensen J.L."/>
            <person name="Fitzpatrick D.A."/>
            <person name="Frisvad J.C."/>
            <person name="Nielsen K.L."/>
        </authorList>
    </citation>
    <scope>NUCLEOTIDE SEQUENCE</scope>
    <source>
        <strain evidence="2">IBT 19713</strain>
    </source>
</reference>
<dbReference type="GO" id="GO:0016233">
    <property type="term" value="P:telomere capping"/>
    <property type="evidence" value="ECO:0007669"/>
    <property type="project" value="InterPro"/>
</dbReference>
<comment type="caution">
    <text evidence="2">The sequence shown here is derived from an EMBL/GenBank/DDBJ whole genome shotgun (WGS) entry which is preliminary data.</text>
</comment>
<dbReference type="EMBL" id="JAPQKS010000009">
    <property type="protein sequence ID" value="KAJ5215083.1"/>
    <property type="molecule type" value="Genomic_DNA"/>
</dbReference>
<keyword evidence="3" id="KW-1185">Reference proteome</keyword>
<dbReference type="OrthoDB" id="5275361at2759"/>
<reference evidence="2" key="1">
    <citation type="submission" date="2022-11" db="EMBL/GenBank/DDBJ databases">
        <authorList>
            <person name="Petersen C."/>
        </authorList>
    </citation>
    <scope>NUCLEOTIDE SEQUENCE</scope>
    <source>
        <strain evidence="2">IBT 19713</strain>
    </source>
</reference>
<evidence type="ECO:0008006" key="4">
    <source>
        <dbReference type="Google" id="ProtNLM"/>
    </source>
</evidence>